<evidence type="ECO:0000313" key="1">
    <source>
        <dbReference type="EMBL" id="KAB2810476.1"/>
    </source>
</evidence>
<protein>
    <submittedName>
        <fullName evidence="1">DUF3515 family protein</fullName>
    </submittedName>
</protein>
<evidence type="ECO:0000313" key="2">
    <source>
        <dbReference type="Proteomes" id="UP000449906"/>
    </source>
</evidence>
<gene>
    <name evidence="1" type="ORF">F9L07_00395</name>
</gene>
<dbReference type="AlphaFoldDB" id="A0A7J5DWR6"/>
<accession>A0A7J5DWR6</accession>
<dbReference type="Pfam" id="PF12028">
    <property type="entry name" value="DUF3515"/>
    <property type="match status" value="1"/>
</dbReference>
<dbReference type="InterPro" id="IPR021903">
    <property type="entry name" value="DUF3515"/>
</dbReference>
<proteinExistence type="predicted"/>
<dbReference type="Proteomes" id="UP000449906">
    <property type="component" value="Unassembled WGS sequence"/>
</dbReference>
<dbReference type="PROSITE" id="PS51257">
    <property type="entry name" value="PROKAR_LIPOPROTEIN"/>
    <property type="match status" value="1"/>
</dbReference>
<reference evidence="1 2" key="1">
    <citation type="submission" date="2019-09" db="EMBL/GenBank/DDBJ databases">
        <title>Pimelobacter sp. isolated from Paulinella.</title>
        <authorList>
            <person name="Jeong S.E."/>
        </authorList>
    </citation>
    <scope>NUCLEOTIDE SEQUENCE [LARGE SCALE GENOMIC DNA]</scope>
    <source>
        <strain evidence="1 2">Pch-N</strain>
    </source>
</reference>
<comment type="caution">
    <text evidence="1">The sequence shown here is derived from an EMBL/GenBank/DDBJ whole genome shotgun (WGS) entry which is preliminary data.</text>
</comment>
<name>A0A7J5DWR6_NOCSI</name>
<organism evidence="1 2">
    <name type="scientific">Nocardioides simplex</name>
    <name type="common">Arthrobacter simplex</name>
    <dbReference type="NCBI Taxonomy" id="2045"/>
    <lineage>
        <taxon>Bacteria</taxon>
        <taxon>Bacillati</taxon>
        <taxon>Actinomycetota</taxon>
        <taxon>Actinomycetes</taxon>
        <taxon>Propionibacteriales</taxon>
        <taxon>Nocardioidaceae</taxon>
        <taxon>Pimelobacter</taxon>
    </lineage>
</organism>
<sequence length="179" mass="18884">MPCRPHLTVPSPRRRRLVPLPAVVALPLTLVLTACGGPVEVDVPRLSAADRAVCDAFVDGLGDTFAEQERVETDPADAPAAAYGDPAIVVTCGVGKPPGFDLTASCEQADGVGYYIPDEQYQDQDSDVTLFAAGYRPRIEVAIPAEYRPNAVAAAMSVLAPLVEKHLELVEPCDDGGQS</sequence>
<dbReference type="EMBL" id="WBVM01000001">
    <property type="protein sequence ID" value="KAB2810476.1"/>
    <property type="molecule type" value="Genomic_DNA"/>
</dbReference>